<feature type="transmembrane region" description="Helical" evidence="11">
    <location>
        <begin position="498"/>
        <end position="518"/>
    </location>
</feature>
<feature type="transmembrane region" description="Helical" evidence="11">
    <location>
        <begin position="425"/>
        <end position="441"/>
    </location>
</feature>
<keyword evidence="6 11" id="KW-0812">Transmembrane</keyword>
<keyword evidence="14" id="KW-1185">Reference proteome</keyword>
<gene>
    <name evidence="12" type="ORF">PBRA_002113</name>
    <name evidence="13" type="ORF">PLBR_LOCUS429</name>
</gene>
<evidence type="ECO:0000256" key="2">
    <source>
        <dbReference type="ARBA" id="ARBA00012543"/>
    </source>
</evidence>
<evidence type="ECO:0000313" key="12">
    <source>
        <dbReference type="EMBL" id="CEP01507.1"/>
    </source>
</evidence>
<feature type="transmembrane region" description="Helical" evidence="11">
    <location>
        <begin position="720"/>
        <end position="745"/>
    </location>
</feature>
<dbReference type="GO" id="GO:0005886">
    <property type="term" value="C:plasma membrane"/>
    <property type="evidence" value="ECO:0007669"/>
    <property type="project" value="UniProtKB-SubCell"/>
</dbReference>
<feature type="transmembrane region" description="Helical" evidence="11">
    <location>
        <begin position="560"/>
        <end position="578"/>
    </location>
</feature>
<dbReference type="Pfam" id="PF01644">
    <property type="entry name" value="Chitin_synth_1"/>
    <property type="match status" value="1"/>
</dbReference>
<dbReference type="GO" id="GO:0006031">
    <property type="term" value="P:chitin biosynthetic process"/>
    <property type="evidence" value="ECO:0007669"/>
    <property type="project" value="TreeGrafter"/>
</dbReference>
<keyword evidence="9" id="KW-0961">Cell wall biogenesis/degradation</keyword>
<evidence type="ECO:0000313" key="13">
    <source>
        <dbReference type="EMBL" id="SPQ93214.1"/>
    </source>
</evidence>
<reference evidence="12 14" key="1">
    <citation type="submission" date="2015-02" db="EMBL/GenBank/DDBJ databases">
        <authorList>
            <person name="Chooi Y.-H."/>
        </authorList>
    </citation>
    <scope>NUCLEOTIDE SEQUENCE [LARGE SCALE GENOMIC DNA]</scope>
    <source>
        <strain evidence="12">E3</strain>
    </source>
</reference>
<dbReference type="OrthoDB" id="370884at2759"/>
<name>A0A0G4J1V5_PLABS</name>
<evidence type="ECO:0000256" key="11">
    <source>
        <dbReference type="SAM" id="Phobius"/>
    </source>
</evidence>
<feature type="transmembrane region" description="Helical" evidence="11">
    <location>
        <begin position="820"/>
        <end position="841"/>
    </location>
</feature>
<reference evidence="13 15" key="2">
    <citation type="submission" date="2018-03" db="EMBL/GenBank/DDBJ databases">
        <authorList>
            <person name="Fogelqvist J."/>
        </authorList>
    </citation>
    <scope>NUCLEOTIDE SEQUENCE [LARGE SCALE GENOMIC DNA]</scope>
</reference>
<evidence type="ECO:0000256" key="3">
    <source>
        <dbReference type="ARBA" id="ARBA00022475"/>
    </source>
</evidence>
<dbReference type="Proteomes" id="UP000039324">
    <property type="component" value="Unassembled WGS sequence"/>
</dbReference>
<feature type="transmembrane region" description="Helical" evidence="11">
    <location>
        <begin position="648"/>
        <end position="668"/>
    </location>
</feature>
<evidence type="ECO:0000313" key="15">
    <source>
        <dbReference type="Proteomes" id="UP000290189"/>
    </source>
</evidence>
<evidence type="ECO:0000256" key="10">
    <source>
        <dbReference type="SAM" id="MobiDB-lite"/>
    </source>
</evidence>
<feature type="transmembrane region" description="Helical" evidence="11">
    <location>
        <begin position="674"/>
        <end position="699"/>
    </location>
</feature>
<dbReference type="EMBL" id="CDSF01000112">
    <property type="protein sequence ID" value="CEP01507.1"/>
    <property type="molecule type" value="Genomic_DNA"/>
</dbReference>
<keyword evidence="3" id="KW-1003">Cell membrane</keyword>
<dbReference type="SUPFAM" id="SSF53448">
    <property type="entry name" value="Nucleotide-diphospho-sugar transferases"/>
    <property type="match status" value="1"/>
</dbReference>
<feature type="transmembrane region" description="Helical" evidence="11">
    <location>
        <begin position="530"/>
        <end position="548"/>
    </location>
</feature>
<organism evidence="12 14">
    <name type="scientific">Plasmodiophora brassicae</name>
    <name type="common">Clubroot disease agent</name>
    <dbReference type="NCBI Taxonomy" id="37360"/>
    <lineage>
        <taxon>Eukaryota</taxon>
        <taxon>Sar</taxon>
        <taxon>Rhizaria</taxon>
        <taxon>Endomyxa</taxon>
        <taxon>Phytomyxea</taxon>
        <taxon>Plasmodiophorida</taxon>
        <taxon>Plasmodiophoridae</taxon>
        <taxon>Plasmodiophora</taxon>
    </lineage>
</organism>
<evidence type="ECO:0000256" key="1">
    <source>
        <dbReference type="ARBA" id="ARBA00004651"/>
    </source>
</evidence>
<feature type="transmembrane region" description="Helical" evidence="11">
    <location>
        <begin position="789"/>
        <end position="813"/>
    </location>
</feature>
<feature type="region of interest" description="Disordered" evidence="10">
    <location>
        <begin position="1"/>
        <end position="29"/>
    </location>
</feature>
<sequence>MPPPSVPGSDDLAVDVAKEGNGEAHGAQVPVSIVSIEPDSPWNNDSATSASRRNELADAIIQSNKPDDPAVVGVDNDASDANSGLDTQLLRRIDKRAYCYTPIAARSPVTWRQNASKLLFSDVSIAVVVTMYNESSAELHLTLRGIANNIRFMCKKLGQPDYWKNVTVTIVVDGRDRMPPSAIETLNSMRLIDQAAMDESLRTNPKMGMHLFETVASFADERDNSEFPPIQLMVAIKEINQGKIASHWWFFEGICHLIQPEYCYLLDVGTKPRRAAFYAYLRQFKREPDMAGACGQITTRKTSWVNFLNPIVASQHFEYKIASVLDKAFESSLGYLSVLPGAFSAYRFSAVQGAPLEAYFRHLFIADSDLEPFHTNMMLAEDRILCYELIAKKDCSHTLGYVNSAIAETDVPCDIGRLLKQRRRWLNGSFFALLYTLINYPTFFRQTSHGILRKMSITFEFFFYTLSILLQWFSIAMFVLIIRFLLVEIIHADKTGGPLTVTTTCLVVFSAFVLLQFVLALRNNPLKLSFLYTASALFVGAAFSVMLIWTIKSVAEYKQYILLALFVTWGLYIVLALLHGELATLTTSLVGYMFMMPAFQIMMPIYAFSNVHDVSWGTKDLDSATFNDENQTEAVKARVRHRFHIFRVKLLSAWVLSNAAIIALTLYYKVLISYVLVAILCMLLFVNGSRFFGSVAYLTSTQAQPSVFVKVVLAPLRPRVWFAFIKMPVALLVSLAGLVLTALGATHENANFMKLAAFDLWFSHLGTSMTQLTLNKDPATLQIRSYFGLYRWAATFVGAGLLFVTIETAIIVWKVAQHRLAFEILTGVGFGLVACNAVYWTDYIVRRLARMTLTTA</sequence>
<accession>A0A0G4J1V5</accession>
<dbReference type="GO" id="GO:0004100">
    <property type="term" value="F:chitin synthase activity"/>
    <property type="evidence" value="ECO:0007669"/>
    <property type="project" value="UniProtKB-EC"/>
</dbReference>
<dbReference type="EC" id="2.4.1.16" evidence="2"/>
<evidence type="ECO:0000256" key="9">
    <source>
        <dbReference type="ARBA" id="ARBA00023316"/>
    </source>
</evidence>
<keyword evidence="13" id="KW-0496">Mitochondrion</keyword>
<keyword evidence="4" id="KW-0328">Glycosyltransferase</keyword>
<dbReference type="GO" id="GO:0071555">
    <property type="term" value="P:cell wall organization"/>
    <property type="evidence" value="ECO:0007669"/>
    <property type="project" value="UniProtKB-KW"/>
</dbReference>
<evidence type="ECO:0000256" key="4">
    <source>
        <dbReference type="ARBA" id="ARBA00022676"/>
    </source>
</evidence>
<keyword evidence="7 11" id="KW-1133">Transmembrane helix</keyword>
<comment type="subcellular location">
    <subcellularLocation>
        <location evidence="1">Cell membrane</location>
        <topology evidence="1">Multi-pass membrane protein</topology>
    </subcellularLocation>
</comment>
<geneLocation type="mitochondrion" evidence="13"/>
<dbReference type="EMBL" id="OVEO01000001">
    <property type="protein sequence ID" value="SPQ93214.1"/>
    <property type="molecule type" value="Genomic_DNA"/>
</dbReference>
<feature type="transmembrane region" description="Helical" evidence="11">
    <location>
        <begin position="461"/>
        <end position="486"/>
    </location>
</feature>
<evidence type="ECO:0000256" key="7">
    <source>
        <dbReference type="ARBA" id="ARBA00022989"/>
    </source>
</evidence>
<evidence type="ECO:0000256" key="8">
    <source>
        <dbReference type="ARBA" id="ARBA00023136"/>
    </source>
</evidence>
<protein>
    <recommendedName>
        <fullName evidence="2">chitin synthase</fullName>
        <ecNumber evidence="2">2.4.1.16</ecNumber>
    </recommendedName>
</protein>
<dbReference type="PANTHER" id="PTHR22914">
    <property type="entry name" value="CHITIN SYNTHASE"/>
    <property type="match status" value="1"/>
</dbReference>
<evidence type="ECO:0000256" key="6">
    <source>
        <dbReference type="ARBA" id="ARBA00022692"/>
    </source>
</evidence>
<evidence type="ECO:0000313" key="14">
    <source>
        <dbReference type="Proteomes" id="UP000039324"/>
    </source>
</evidence>
<dbReference type="STRING" id="37360.A0A0G4J1V5"/>
<dbReference type="PANTHER" id="PTHR22914:SF9">
    <property type="entry name" value="CHITIN SYNTHASE 1"/>
    <property type="match status" value="1"/>
</dbReference>
<evidence type="ECO:0000256" key="5">
    <source>
        <dbReference type="ARBA" id="ARBA00022679"/>
    </source>
</evidence>
<dbReference type="Proteomes" id="UP000290189">
    <property type="component" value="Unassembled WGS sequence"/>
</dbReference>
<keyword evidence="5" id="KW-0808">Transferase</keyword>
<keyword evidence="8 11" id="KW-0472">Membrane</keyword>
<dbReference type="InterPro" id="IPR004835">
    <property type="entry name" value="Chitin_synth"/>
</dbReference>
<feature type="transmembrane region" description="Helical" evidence="11">
    <location>
        <begin position="590"/>
        <end position="609"/>
    </location>
</feature>
<dbReference type="InterPro" id="IPR029044">
    <property type="entry name" value="Nucleotide-diphossugar_trans"/>
</dbReference>
<dbReference type="AlphaFoldDB" id="A0A0G4J1V5"/>
<proteinExistence type="predicted"/>